<dbReference type="HOGENOM" id="CLU_050666_2_1_6"/>
<dbReference type="Pfam" id="PF11185">
    <property type="entry name" value="DUF2971"/>
    <property type="match status" value="1"/>
</dbReference>
<protein>
    <recommendedName>
        <fullName evidence="3">DUF2971 domain-containing protein</fullName>
    </recommendedName>
</protein>
<dbReference type="InterPro" id="IPR021352">
    <property type="entry name" value="DUF2971"/>
</dbReference>
<organism evidence="1 2">
    <name type="scientific">Nitrosococcus halophilus (strain Nc4)</name>
    <dbReference type="NCBI Taxonomy" id="472759"/>
    <lineage>
        <taxon>Bacteria</taxon>
        <taxon>Pseudomonadati</taxon>
        <taxon>Pseudomonadota</taxon>
        <taxon>Gammaproteobacteria</taxon>
        <taxon>Chromatiales</taxon>
        <taxon>Chromatiaceae</taxon>
        <taxon>Nitrosococcus</taxon>
    </lineage>
</organism>
<dbReference type="Proteomes" id="UP000001844">
    <property type="component" value="Chromosome"/>
</dbReference>
<name>D5BYZ0_NITHN</name>
<keyword evidence="2" id="KW-1185">Reference proteome</keyword>
<evidence type="ECO:0000313" key="1">
    <source>
        <dbReference type="EMBL" id="ADE14203.1"/>
    </source>
</evidence>
<dbReference type="EMBL" id="CP001798">
    <property type="protein sequence ID" value="ADE14203.1"/>
    <property type="molecule type" value="Genomic_DNA"/>
</dbReference>
<dbReference type="RefSeq" id="WP_013032095.1">
    <property type="nucleotide sequence ID" value="NC_013960.1"/>
</dbReference>
<dbReference type="eggNOG" id="COG0457">
    <property type="taxonomic scope" value="Bacteria"/>
</dbReference>
<gene>
    <name evidence="1" type="ordered locus">Nhal_1030</name>
</gene>
<sequence>MTDYVLFKFKKIDKTLLKSLVHGEIYFAQPERLNDPFDCSVDIFNALEKAISRSQSTIRTRLEQLRAMNCFIDKVQADLRHVGVCSFSLELINPLMWSHYADGHRGVCLTYAFPESFFYVEPIIGIDQVDYGLNPLSKWFIEEAANINSFEQLSIALIKKVLTVKSLSWGYEKEVRIIRRSDGVQRLDRRHLKQICFGMSTSESDIQLVKELIENCGYEVTLCKIVRDESMDFGLKTVEL</sequence>
<dbReference type="OrthoDB" id="4119964at2"/>
<proteinExistence type="predicted"/>
<dbReference type="STRING" id="472759.Nhal_1030"/>
<evidence type="ECO:0008006" key="3">
    <source>
        <dbReference type="Google" id="ProtNLM"/>
    </source>
</evidence>
<accession>D5BYZ0</accession>
<dbReference type="AlphaFoldDB" id="D5BYZ0"/>
<dbReference type="KEGG" id="nhl:Nhal_1030"/>
<reference evidence="2" key="1">
    <citation type="submission" date="2010-04" db="EMBL/GenBank/DDBJ databases">
        <title>Complete genome sequence of Nitrosococcus halophilus Nc4, a salt-adapted, aerobic obligate ammonia-oxidizing sulfur purple bacterium.</title>
        <authorList>
            <consortium name="US DOE Joint Genome Institute"/>
            <person name="Campbell M.A."/>
            <person name="Malfatti S.A."/>
            <person name="Chain P.S.G."/>
            <person name="Heidelberg J.F."/>
            <person name="Ward B.B."/>
            <person name="Klotz M.G."/>
        </authorList>
    </citation>
    <scope>NUCLEOTIDE SEQUENCE [LARGE SCALE GENOMIC DNA]</scope>
    <source>
        <strain evidence="2">Nc4</strain>
    </source>
</reference>
<evidence type="ECO:0000313" key="2">
    <source>
        <dbReference type="Proteomes" id="UP000001844"/>
    </source>
</evidence>